<dbReference type="GeneID" id="68098737"/>
<dbReference type="Proteomes" id="UP000816034">
    <property type="component" value="Unassembled WGS sequence"/>
</dbReference>
<proteinExistence type="inferred from homology"/>
<dbReference type="AlphaFoldDB" id="A0AA88GLQ3"/>
<dbReference type="PANTHER" id="PTHR30520">
    <property type="entry name" value="FORMATE TRANSPORTER-RELATED"/>
    <property type="match status" value="1"/>
</dbReference>
<feature type="compositionally biased region" description="Low complexity" evidence="6">
    <location>
        <begin position="7"/>
        <end position="32"/>
    </location>
</feature>
<dbReference type="RefSeq" id="XP_044546974.1">
    <property type="nucleotide sequence ID" value="XM_044696126.1"/>
</dbReference>
<accession>A0AA88GLQ3</accession>
<evidence type="ECO:0000256" key="5">
    <source>
        <dbReference type="ARBA" id="ARBA00049660"/>
    </source>
</evidence>
<feature type="transmembrane region" description="Helical" evidence="7">
    <location>
        <begin position="563"/>
        <end position="590"/>
    </location>
</feature>
<feature type="transmembrane region" description="Helical" evidence="7">
    <location>
        <begin position="466"/>
        <end position="484"/>
    </location>
</feature>
<gene>
    <name evidence="8" type="ORF">C9374_006283</name>
</gene>
<evidence type="ECO:0000256" key="6">
    <source>
        <dbReference type="SAM" id="MobiDB-lite"/>
    </source>
</evidence>
<evidence type="ECO:0000256" key="3">
    <source>
        <dbReference type="ARBA" id="ARBA00022989"/>
    </source>
</evidence>
<evidence type="ECO:0000256" key="4">
    <source>
        <dbReference type="ARBA" id="ARBA00023136"/>
    </source>
</evidence>
<evidence type="ECO:0000313" key="8">
    <source>
        <dbReference type="EMBL" id="KAG2381294.1"/>
    </source>
</evidence>
<keyword evidence="4 7" id="KW-0472">Membrane</keyword>
<feature type="transmembrane region" description="Helical" evidence="7">
    <location>
        <begin position="314"/>
        <end position="334"/>
    </location>
</feature>
<name>A0AA88GLQ3_NAELO</name>
<dbReference type="GO" id="GO:0005886">
    <property type="term" value="C:plasma membrane"/>
    <property type="evidence" value="ECO:0007669"/>
    <property type="project" value="TreeGrafter"/>
</dbReference>
<feature type="region of interest" description="Disordered" evidence="6">
    <location>
        <begin position="198"/>
        <end position="217"/>
    </location>
</feature>
<evidence type="ECO:0000256" key="2">
    <source>
        <dbReference type="ARBA" id="ARBA00022692"/>
    </source>
</evidence>
<evidence type="ECO:0000256" key="7">
    <source>
        <dbReference type="SAM" id="Phobius"/>
    </source>
</evidence>
<organism evidence="8 9">
    <name type="scientific">Naegleria lovaniensis</name>
    <name type="common">Amoeba</name>
    <dbReference type="NCBI Taxonomy" id="51637"/>
    <lineage>
        <taxon>Eukaryota</taxon>
        <taxon>Discoba</taxon>
        <taxon>Heterolobosea</taxon>
        <taxon>Tetramitia</taxon>
        <taxon>Eutetramitia</taxon>
        <taxon>Vahlkampfiidae</taxon>
        <taxon>Naegleria</taxon>
    </lineage>
</organism>
<comment type="subcellular location">
    <subcellularLocation>
        <location evidence="1">Membrane</location>
        <topology evidence="1">Multi-pass membrane protein</topology>
    </subcellularLocation>
</comment>
<keyword evidence="2 7" id="KW-0812">Transmembrane</keyword>
<evidence type="ECO:0000313" key="9">
    <source>
        <dbReference type="Proteomes" id="UP000816034"/>
    </source>
</evidence>
<sequence length="591" mass="66543">MNSLRENTPSSQTSLSSSSSTTSSTATNTNFSKTREMRTIQTPNIIQLSNTQHPYHHEQNHLECMRKIHSTSDVELCSQYCEHHPIPYMDEEHGNDEEWEAQRLGHFNFMNRHPHGQEFEIPSFNKKEARNKQHTPVVTTSIATSMQSQDKLLSSKPSSFEDQVMIEYEKAENMKTPDSNSHVILNVPSTLTPDSCPCGEHADANHHSNASSTATSSENSSIFSRFQPLQSFIHRYHEFEQHLLRRSETKRENKFRSQLELVTAINDHCDQVLHTYPFYRIFILSVIGGFYLSIGTILSGLLSSDLSSKAMQKLMIGISFICSFTMIVLSKSILFTEVNISVSVYLFKHDLIGIFRRSIFKVLKTVLCCFFNSRNENSHSQDIESHGREKHFPHLPNPRKNIQLMTLVNSVLYWLVCIAGNLLGTMLMSSILNGCLIWYQNTSLIQFLSNTTLHKIEPFQERGVNGWFLCVVSGMVANFMIGVASQLCSSAVTLVGKIAGLAIPVIAFAALGPQHAPANFGYFSHILVWRDVFGESFLAQNATTSLLTPEIKYVMELSWADAFAWNIVPAAVGNALGGFLLAFAFVFTFIK</sequence>
<dbReference type="Gene3D" id="1.20.1080.10">
    <property type="entry name" value="Glycerol uptake facilitator protein"/>
    <property type="match status" value="2"/>
</dbReference>
<protein>
    <submittedName>
        <fullName evidence="8">Uncharacterized protein</fullName>
    </submittedName>
</protein>
<keyword evidence="9" id="KW-1185">Reference proteome</keyword>
<dbReference type="InterPro" id="IPR000292">
    <property type="entry name" value="For/NO2_transpt"/>
</dbReference>
<feature type="transmembrane region" description="Helical" evidence="7">
    <location>
        <begin position="278"/>
        <end position="302"/>
    </location>
</feature>
<dbReference type="Pfam" id="PF01226">
    <property type="entry name" value="Form_Nir_trans"/>
    <property type="match status" value="2"/>
</dbReference>
<evidence type="ECO:0000256" key="1">
    <source>
        <dbReference type="ARBA" id="ARBA00004141"/>
    </source>
</evidence>
<dbReference type="EMBL" id="PYSW02000027">
    <property type="protein sequence ID" value="KAG2381294.1"/>
    <property type="molecule type" value="Genomic_DNA"/>
</dbReference>
<feature type="region of interest" description="Disordered" evidence="6">
    <location>
        <begin position="1"/>
        <end position="39"/>
    </location>
</feature>
<dbReference type="GO" id="GO:0015499">
    <property type="term" value="F:formate transmembrane transporter activity"/>
    <property type="evidence" value="ECO:0007669"/>
    <property type="project" value="TreeGrafter"/>
</dbReference>
<dbReference type="PANTHER" id="PTHR30520:SF6">
    <property type="entry name" value="FORMATE_NITRATE FAMILY TRANSPORTER (EUROFUNG)"/>
    <property type="match status" value="1"/>
</dbReference>
<feature type="transmembrane region" description="Helical" evidence="7">
    <location>
        <begin position="491"/>
        <end position="511"/>
    </location>
</feature>
<comment type="similarity">
    <text evidence="5">Belongs to the FNT transporter (TC 1.A.16) family.</text>
</comment>
<feature type="compositionally biased region" description="Low complexity" evidence="6">
    <location>
        <begin position="207"/>
        <end position="217"/>
    </location>
</feature>
<reference evidence="8 9" key="1">
    <citation type="journal article" date="2018" name="BMC Genomics">
        <title>The genome of Naegleria lovaniensis, the basis for a comparative approach to unravel pathogenicity factors of the human pathogenic amoeba N. fowleri.</title>
        <authorList>
            <person name="Liechti N."/>
            <person name="Schurch N."/>
            <person name="Bruggmann R."/>
            <person name="Wittwer M."/>
        </authorList>
    </citation>
    <scope>NUCLEOTIDE SEQUENCE [LARGE SCALE GENOMIC DNA]</scope>
    <source>
        <strain evidence="8 9">ATCC 30569</strain>
    </source>
</reference>
<keyword evidence="3 7" id="KW-1133">Transmembrane helix</keyword>
<comment type="caution">
    <text evidence="8">The sequence shown here is derived from an EMBL/GenBank/DDBJ whole genome shotgun (WGS) entry which is preliminary data.</text>
</comment>
<feature type="transmembrane region" description="Helical" evidence="7">
    <location>
        <begin position="411"/>
        <end position="439"/>
    </location>
</feature>
<dbReference type="InterPro" id="IPR023271">
    <property type="entry name" value="Aquaporin-like"/>
</dbReference>